<feature type="transmembrane region" description="Helical" evidence="7">
    <location>
        <begin position="384"/>
        <end position="409"/>
    </location>
</feature>
<keyword evidence="3 7" id="KW-0812">Transmembrane</keyword>
<dbReference type="GO" id="GO:0005886">
    <property type="term" value="C:plasma membrane"/>
    <property type="evidence" value="ECO:0007669"/>
    <property type="project" value="UniProtKB-SubCell"/>
</dbReference>
<dbReference type="PANTHER" id="PTHR11662">
    <property type="entry name" value="SOLUTE CARRIER FAMILY 17"/>
    <property type="match status" value="1"/>
</dbReference>
<evidence type="ECO:0000259" key="8">
    <source>
        <dbReference type="PROSITE" id="PS50850"/>
    </source>
</evidence>
<feature type="transmembrane region" description="Helical" evidence="7">
    <location>
        <begin position="292"/>
        <end position="313"/>
    </location>
</feature>
<evidence type="ECO:0000256" key="6">
    <source>
        <dbReference type="ARBA" id="ARBA00038514"/>
    </source>
</evidence>
<evidence type="ECO:0000313" key="9">
    <source>
        <dbReference type="EMBL" id="KOC90659.1"/>
    </source>
</evidence>
<dbReference type="CDD" id="cd17319">
    <property type="entry name" value="MFS_ExuT_GudP_like"/>
    <property type="match status" value="1"/>
</dbReference>
<dbReference type="OrthoDB" id="9771451at2"/>
<comment type="caution">
    <text evidence="10">The sequence shown here is derived from an EMBL/GenBank/DDBJ whole genome shotgun (WGS) entry which is preliminary data.</text>
</comment>
<dbReference type="InterPro" id="IPR050382">
    <property type="entry name" value="MFS_Na/Anion_cotransporter"/>
</dbReference>
<dbReference type="SUPFAM" id="SSF103473">
    <property type="entry name" value="MFS general substrate transporter"/>
    <property type="match status" value="1"/>
</dbReference>
<proteinExistence type="inferred from homology"/>
<feature type="transmembrane region" description="Helical" evidence="7">
    <location>
        <begin position="415"/>
        <end position="435"/>
    </location>
</feature>
<dbReference type="PIRSF" id="PIRSF002808">
    <property type="entry name" value="Hexose_phosphate_transp"/>
    <property type="match status" value="1"/>
</dbReference>
<dbReference type="InterPro" id="IPR036259">
    <property type="entry name" value="MFS_trans_sf"/>
</dbReference>
<evidence type="ECO:0000256" key="1">
    <source>
        <dbReference type="ARBA" id="ARBA00004651"/>
    </source>
</evidence>
<dbReference type="GO" id="GO:0022857">
    <property type="term" value="F:transmembrane transporter activity"/>
    <property type="evidence" value="ECO:0007669"/>
    <property type="project" value="InterPro"/>
</dbReference>
<sequence>MLTNQLASKNSHVRVRILMLILLLSAVAYADRSILSMSGSAMKEEFGLSAIQLGFVLSAFSWAYVLGQIPGGLFLDRFGTKKVYGITLGLWSLATLAMGFVGEFASGLSSALILMFGLRFALGLIEAPGFPANARVTIMWFPSAERGRASSLFSSAQYFAVAIFSPLSGWLVSRFGWEWPFFVLGAIGLIALLFWLGYMHEPRKHPGVSAQELRHIVDGGGLVEIDSLQERKTKPRVSRQLVKKLLTNRMLWCAYIGQYCVIALSYFFITWFPIYLVQARGMNILDAGFATVAPALFGFLGSISGGFISDRLIQRGWSLSWARKTPYIVGMLMAASLIIAAGLNSNFWIIAVMSFAFYGKGVAAGAGTWAIIADTAPKEAVGLAGAFFNGFGNIAGFSTPILFGVIVALTGSYSIGLIFVGAHCVVAALLFLFVMGPIERVGEQQQSAESDYAQQETQPGIKPV</sequence>
<evidence type="ECO:0000313" key="10">
    <source>
        <dbReference type="EMBL" id="KOC93085.1"/>
    </source>
</evidence>
<dbReference type="InterPro" id="IPR020846">
    <property type="entry name" value="MFS_dom"/>
</dbReference>
<dbReference type="EMBL" id="JRXE01000009">
    <property type="protein sequence ID" value="KOC90659.1"/>
    <property type="molecule type" value="Genomic_DNA"/>
</dbReference>
<dbReference type="PANTHER" id="PTHR11662:SF399">
    <property type="entry name" value="FI19708P1-RELATED"/>
    <property type="match status" value="1"/>
</dbReference>
<keyword evidence="4 7" id="KW-1133">Transmembrane helix</keyword>
<dbReference type="Gene3D" id="1.20.1250.20">
    <property type="entry name" value="MFS general substrate transporter like domains"/>
    <property type="match status" value="2"/>
</dbReference>
<feature type="domain" description="Major facilitator superfamily (MFS) profile" evidence="8">
    <location>
        <begin position="17"/>
        <end position="439"/>
    </location>
</feature>
<dbReference type="STRING" id="1560201.NG42_08080"/>
<protein>
    <submittedName>
        <fullName evidence="10">Glucarate transporter</fullName>
    </submittedName>
</protein>
<comment type="similarity">
    <text evidence="6">Belongs to the major facilitator superfamily. Phthalate permease family.</text>
</comment>
<dbReference type="EMBL" id="JRXF01000017">
    <property type="protein sequence ID" value="KOC93085.1"/>
    <property type="molecule type" value="Genomic_DNA"/>
</dbReference>
<dbReference type="AlphaFoldDB" id="A0A0L7TCI4"/>
<dbReference type="RefSeq" id="WP_052898806.1">
    <property type="nucleotide sequence ID" value="NZ_JRXE01000009.1"/>
</dbReference>
<dbReference type="Pfam" id="PF07690">
    <property type="entry name" value="MFS_1"/>
    <property type="match status" value="1"/>
</dbReference>
<feature type="transmembrane region" description="Helical" evidence="7">
    <location>
        <begin position="250"/>
        <end position="272"/>
    </location>
</feature>
<dbReference type="InterPro" id="IPR011701">
    <property type="entry name" value="MFS"/>
</dbReference>
<feature type="transmembrane region" description="Helical" evidence="7">
    <location>
        <begin position="151"/>
        <end position="173"/>
    </location>
</feature>
<evidence type="ECO:0000256" key="3">
    <source>
        <dbReference type="ARBA" id="ARBA00022692"/>
    </source>
</evidence>
<organism evidence="10 11">
    <name type="scientific">Winslowiella iniecta</name>
    <dbReference type="NCBI Taxonomy" id="1560201"/>
    <lineage>
        <taxon>Bacteria</taxon>
        <taxon>Pseudomonadati</taxon>
        <taxon>Pseudomonadota</taxon>
        <taxon>Gammaproteobacteria</taxon>
        <taxon>Enterobacterales</taxon>
        <taxon>Erwiniaceae</taxon>
        <taxon>Winslowiella</taxon>
    </lineage>
</organism>
<feature type="transmembrane region" description="Helical" evidence="7">
    <location>
        <begin position="108"/>
        <end position="130"/>
    </location>
</feature>
<accession>A0A0L7TCI4</accession>
<dbReference type="InterPro" id="IPR000849">
    <property type="entry name" value="Sugar_P_transporter"/>
</dbReference>
<evidence type="ECO:0000256" key="5">
    <source>
        <dbReference type="ARBA" id="ARBA00023136"/>
    </source>
</evidence>
<evidence type="ECO:0000256" key="4">
    <source>
        <dbReference type="ARBA" id="ARBA00022989"/>
    </source>
</evidence>
<feature type="transmembrane region" description="Helical" evidence="7">
    <location>
        <begin position="179"/>
        <end position="198"/>
    </location>
</feature>
<evidence type="ECO:0000313" key="12">
    <source>
        <dbReference type="Proteomes" id="UP000037088"/>
    </source>
</evidence>
<keyword evidence="2" id="KW-1003">Cell membrane</keyword>
<keyword evidence="5 7" id="KW-0472">Membrane</keyword>
<feature type="transmembrane region" description="Helical" evidence="7">
    <location>
        <begin position="46"/>
        <end position="67"/>
    </location>
</feature>
<feature type="transmembrane region" description="Helical" evidence="7">
    <location>
        <begin position="83"/>
        <end position="102"/>
    </location>
</feature>
<evidence type="ECO:0000313" key="11">
    <source>
        <dbReference type="Proteomes" id="UP000036851"/>
    </source>
</evidence>
<dbReference type="PROSITE" id="PS50850">
    <property type="entry name" value="MFS"/>
    <property type="match status" value="1"/>
</dbReference>
<gene>
    <name evidence="9" type="ORF">NG42_08080</name>
    <name evidence="10" type="ORF">NG43_11945</name>
</gene>
<dbReference type="Proteomes" id="UP000036851">
    <property type="component" value="Unassembled WGS sequence"/>
</dbReference>
<feature type="transmembrane region" description="Helical" evidence="7">
    <location>
        <begin position="349"/>
        <end position="372"/>
    </location>
</feature>
<feature type="transmembrane region" description="Helical" evidence="7">
    <location>
        <begin position="325"/>
        <end position="343"/>
    </location>
</feature>
<evidence type="ECO:0000256" key="7">
    <source>
        <dbReference type="SAM" id="Phobius"/>
    </source>
</evidence>
<reference evidence="11 12" key="1">
    <citation type="journal article" date="2015" name="Int. J. Syst. Evol. Microbiol.">
        <title>Erwinia iniecta sp. nov., isolated from Russian wheat aphids (Diuraphis noxia).</title>
        <authorList>
            <person name="Campillo T."/>
            <person name="Luna E."/>
            <person name="Portier P."/>
            <person name="Fischer-Le Saux M."/>
            <person name="Lapitan N."/>
            <person name="Tisserat N.A."/>
            <person name="Leach J.E."/>
        </authorList>
    </citation>
    <scope>NUCLEOTIDE SEQUENCE [LARGE SCALE GENOMIC DNA]</scope>
    <source>
        <strain evidence="9 12">B120</strain>
        <strain evidence="10 11">B149</strain>
    </source>
</reference>
<keyword evidence="12" id="KW-1185">Reference proteome</keyword>
<evidence type="ECO:0000256" key="2">
    <source>
        <dbReference type="ARBA" id="ARBA00022475"/>
    </source>
</evidence>
<comment type="subcellular location">
    <subcellularLocation>
        <location evidence="1">Cell membrane</location>
        <topology evidence="1">Multi-pass membrane protein</topology>
    </subcellularLocation>
</comment>
<dbReference type="Proteomes" id="UP000037088">
    <property type="component" value="Unassembled WGS sequence"/>
</dbReference>
<dbReference type="PATRIC" id="fig|1560201.3.peg.1724"/>
<name>A0A0L7TCI4_9GAMM</name>